<dbReference type="InterPro" id="IPR008257">
    <property type="entry name" value="Pept_M19"/>
</dbReference>
<sequence>MPIIDGHNDLPMQLRGRYGYDVSGLDEPRPELHTDIPRLRAGGVGGQFWSVYVPGDLDEPSAVVATMEQIDAVYRMAAAYPDDFAIAYSADDVTRALEAGRIASLIGIEGGHSLATSLGVLRSFARLGVRYVTLTHNENLSWADSAVREPRVGGLNDEGRAVVREMQRIGVLVDLSHVAPVTMHAALDTAFAPVIFSHSGVRALHDHPRNVPDDVLTRLRDNGGVIQLTFVAPFVSAEARAWSVAAEEELERLGVPTSEGWPRAPRPGEDPSTVQTWPGADPLAAPSFAAWLEANPRPPVTAAQVADHVDHARDVAGVDHVGLGGDFDGTTDLPDDMRDVASYPRLLAELSARGWSEADLDKLAGANILRVLRESERLAQEPLWPLSPAR</sequence>
<dbReference type="PROSITE" id="PS51365">
    <property type="entry name" value="RENAL_DIPEPTIDASE_2"/>
    <property type="match status" value="1"/>
</dbReference>
<dbReference type="EMBL" id="BOMI01000104">
    <property type="protein sequence ID" value="GID76550.1"/>
    <property type="molecule type" value="Genomic_DNA"/>
</dbReference>
<dbReference type="Gene3D" id="3.20.20.140">
    <property type="entry name" value="Metal-dependent hydrolases"/>
    <property type="match status" value="1"/>
</dbReference>
<dbReference type="SUPFAM" id="SSF51556">
    <property type="entry name" value="Metallo-dependent hydrolases"/>
    <property type="match status" value="1"/>
</dbReference>
<evidence type="ECO:0000313" key="2">
    <source>
        <dbReference type="Proteomes" id="UP000609879"/>
    </source>
</evidence>
<reference evidence="1 2" key="1">
    <citation type="submission" date="2021-01" db="EMBL/GenBank/DDBJ databases">
        <title>Whole genome shotgun sequence of Actinoplanes deccanensis NBRC 13994.</title>
        <authorList>
            <person name="Komaki H."/>
            <person name="Tamura T."/>
        </authorList>
    </citation>
    <scope>NUCLEOTIDE SEQUENCE [LARGE SCALE GENOMIC DNA]</scope>
    <source>
        <strain evidence="1 2">NBRC 13994</strain>
    </source>
</reference>
<gene>
    <name evidence="1" type="ORF">Ade02nite_51910</name>
</gene>
<dbReference type="Proteomes" id="UP000609879">
    <property type="component" value="Unassembled WGS sequence"/>
</dbReference>
<dbReference type="CDD" id="cd01301">
    <property type="entry name" value="rDP_like"/>
    <property type="match status" value="1"/>
</dbReference>
<dbReference type="PANTHER" id="PTHR10443">
    <property type="entry name" value="MICROSOMAL DIPEPTIDASE"/>
    <property type="match status" value="1"/>
</dbReference>
<keyword evidence="2" id="KW-1185">Reference proteome</keyword>
<proteinExistence type="predicted"/>
<comment type="caution">
    <text evidence="1">The sequence shown here is derived from an EMBL/GenBank/DDBJ whole genome shotgun (WGS) entry which is preliminary data.</text>
</comment>
<name>A0ABQ3Y956_9ACTN</name>
<protein>
    <submittedName>
        <fullName evidence="1">Dipeptidase</fullName>
    </submittedName>
</protein>
<accession>A0ABQ3Y956</accession>
<organism evidence="1 2">
    <name type="scientific">Paractinoplanes deccanensis</name>
    <dbReference type="NCBI Taxonomy" id="113561"/>
    <lineage>
        <taxon>Bacteria</taxon>
        <taxon>Bacillati</taxon>
        <taxon>Actinomycetota</taxon>
        <taxon>Actinomycetes</taxon>
        <taxon>Micromonosporales</taxon>
        <taxon>Micromonosporaceae</taxon>
        <taxon>Paractinoplanes</taxon>
    </lineage>
</organism>
<dbReference type="PANTHER" id="PTHR10443:SF12">
    <property type="entry name" value="DIPEPTIDASE"/>
    <property type="match status" value="1"/>
</dbReference>
<dbReference type="Pfam" id="PF01244">
    <property type="entry name" value="Peptidase_M19"/>
    <property type="match status" value="1"/>
</dbReference>
<dbReference type="InterPro" id="IPR032466">
    <property type="entry name" value="Metal_Hydrolase"/>
</dbReference>
<evidence type="ECO:0000313" key="1">
    <source>
        <dbReference type="EMBL" id="GID76550.1"/>
    </source>
</evidence>